<dbReference type="InterPro" id="IPR013990">
    <property type="entry name" value="WHy-dom"/>
</dbReference>
<dbReference type="PROSITE" id="PS51257">
    <property type="entry name" value="PROKAR_LIPOPROTEIN"/>
    <property type="match status" value="1"/>
</dbReference>
<name>A0A1I1V672_PSEOC</name>
<feature type="domain" description="Water stress and hypersensitive response" evidence="1">
    <location>
        <begin position="39"/>
        <end position="158"/>
    </location>
</feature>
<evidence type="ECO:0000313" key="2">
    <source>
        <dbReference type="EMBL" id="SFD78315.1"/>
    </source>
</evidence>
<gene>
    <name evidence="2" type="ORF">SAMN05216372_10497</name>
</gene>
<sequence>MFSRAQMIRILSLMVFLGMGAALSGCSTWFSDSFKDPDVRLVDVNVVKAKLLEQRFMLRFRIDNPNDVSLPVRGLEYVVHLNDVLLADGESEVWFTVPANGHLEFDVPVRTNLWRHVRQVVKLLENPNEPIRYRLQGQVKTGLFFGRRVHMARNGEIIPGDYLPE</sequence>
<dbReference type="Gene3D" id="2.60.40.1820">
    <property type="match status" value="1"/>
</dbReference>
<accession>A0A1I1V672</accession>
<evidence type="ECO:0000259" key="1">
    <source>
        <dbReference type="SMART" id="SM00769"/>
    </source>
</evidence>
<keyword evidence="3" id="KW-1185">Reference proteome</keyword>
<dbReference type="SUPFAM" id="SSF117070">
    <property type="entry name" value="LEA14-like"/>
    <property type="match status" value="1"/>
</dbReference>
<dbReference type="Proteomes" id="UP000243950">
    <property type="component" value="Unassembled WGS sequence"/>
</dbReference>
<proteinExistence type="predicted"/>
<reference evidence="3" key="1">
    <citation type="submission" date="2016-10" db="EMBL/GenBank/DDBJ databases">
        <authorList>
            <person name="Varghese N."/>
            <person name="Submissions S."/>
        </authorList>
    </citation>
    <scope>NUCLEOTIDE SEQUENCE [LARGE SCALE GENOMIC DNA]</scope>
    <source>
        <strain evidence="3">JCM 2783</strain>
    </source>
</reference>
<dbReference type="GO" id="GO:0009269">
    <property type="term" value="P:response to desiccation"/>
    <property type="evidence" value="ECO:0007669"/>
    <property type="project" value="InterPro"/>
</dbReference>
<dbReference type="RefSeq" id="WP_093503678.1">
    <property type="nucleotide sequence ID" value="NZ_BSSG01000003.1"/>
</dbReference>
<protein>
    <submittedName>
        <fullName evidence="2">LEA14-like dessication related protein</fullName>
    </submittedName>
</protein>
<dbReference type="Pfam" id="PF03168">
    <property type="entry name" value="LEA_2"/>
    <property type="match status" value="1"/>
</dbReference>
<dbReference type="AlphaFoldDB" id="A0A1I1V672"/>
<dbReference type="InterPro" id="IPR004864">
    <property type="entry name" value="LEA_2"/>
</dbReference>
<dbReference type="EMBL" id="FOMO01000004">
    <property type="protein sequence ID" value="SFD78315.1"/>
    <property type="molecule type" value="Genomic_DNA"/>
</dbReference>
<evidence type="ECO:0000313" key="3">
    <source>
        <dbReference type="Proteomes" id="UP000243950"/>
    </source>
</evidence>
<organism evidence="2 3">
    <name type="scientific">Pseudomonas straminea</name>
    <dbReference type="NCBI Taxonomy" id="47882"/>
    <lineage>
        <taxon>Bacteria</taxon>
        <taxon>Pseudomonadati</taxon>
        <taxon>Pseudomonadota</taxon>
        <taxon>Gammaproteobacteria</taxon>
        <taxon>Pseudomonadales</taxon>
        <taxon>Pseudomonadaceae</taxon>
        <taxon>Phytopseudomonas</taxon>
    </lineage>
</organism>
<dbReference type="SMART" id="SM00769">
    <property type="entry name" value="WHy"/>
    <property type="match status" value="1"/>
</dbReference>